<feature type="non-terminal residue" evidence="1">
    <location>
        <position position="1"/>
    </location>
</feature>
<dbReference type="EMBL" id="JAJSOF020000005">
    <property type="protein sequence ID" value="KAJ4447864.1"/>
    <property type="molecule type" value="Genomic_DNA"/>
</dbReference>
<reference evidence="1 2" key="1">
    <citation type="journal article" date="2022" name="Allergy">
        <title>Genome assembly and annotation of Periplaneta americana reveal a comprehensive cockroach allergen profile.</title>
        <authorList>
            <person name="Wang L."/>
            <person name="Xiong Q."/>
            <person name="Saelim N."/>
            <person name="Wang L."/>
            <person name="Nong W."/>
            <person name="Wan A.T."/>
            <person name="Shi M."/>
            <person name="Liu X."/>
            <person name="Cao Q."/>
            <person name="Hui J.H.L."/>
            <person name="Sookrung N."/>
            <person name="Leung T.F."/>
            <person name="Tungtrongchitr A."/>
            <person name="Tsui S.K.W."/>
        </authorList>
    </citation>
    <scope>NUCLEOTIDE SEQUENCE [LARGE SCALE GENOMIC DNA]</scope>
    <source>
        <strain evidence="1">PWHHKU_190912</strain>
    </source>
</reference>
<evidence type="ECO:0008006" key="3">
    <source>
        <dbReference type="Google" id="ProtNLM"/>
    </source>
</evidence>
<accession>A0ABQ8TMH5</accession>
<comment type="caution">
    <text evidence="1">The sequence shown here is derived from an EMBL/GenBank/DDBJ whole genome shotgun (WGS) entry which is preliminary data.</text>
</comment>
<dbReference type="PANTHER" id="PTHR33332">
    <property type="entry name" value="REVERSE TRANSCRIPTASE DOMAIN-CONTAINING PROTEIN"/>
    <property type="match status" value="1"/>
</dbReference>
<sequence length="391" mass="45051">KAFDTVDNDLLLCNLKNLNLSDNAVAWFQSYLRDRQQCTLIIGDFSSERRFTKSGVPQGILFTSTPKYLKTRFEYLTLRNQHQALLFIPRHRTSFYSSSFTVSVCRLWNSLPRHVRDCRTVNQFKLRIKNYTLLHEIEFKIEYSSCSQDTRDVQYENKFLWRSSVGRVGECLDIIHALFDRLENIRQGRTCDRMFEFQPVTPFVLQARQNTRQLRVTSNKISNYENNIKSKEVISRTYEHDFESRIGQECSLPLCVMSDIVLGESWVVSDVGCSSSLTFLDVTNAQPADHWSISYHILAATGVEQTVARFPADPELRSVVGSIAAWTDYLVLLFPRFSSSVRRMSDETCCLSDRQTQYSSYRTDVGSFVAAVTRLKILEIGGCSPAERSFE</sequence>
<name>A0ABQ8TMH5_PERAM</name>
<evidence type="ECO:0000313" key="2">
    <source>
        <dbReference type="Proteomes" id="UP001148838"/>
    </source>
</evidence>
<protein>
    <recommendedName>
        <fullName evidence="3">Reverse transcriptase domain-containing protein</fullName>
    </recommendedName>
</protein>
<proteinExistence type="predicted"/>
<organism evidence="1 2">
    <name type="scientific">Periplaneta americana</name>
    <name type="common">American cockroach</name>
    <name type="synonym">Blatta americana</name>
    <dbReference type="NCBI Taxonomy" id="6978"/>
    <lineage>
        <taxon>Eukaryota</taxon>
        <taxon>Metazoa</taxon>
        <taxon>Ecdysozoa</taxon>
        <taxon>Arthropoda</taxon>
        <taxon>Hexapoda</taxon>
        <taxon>Insecta</taxon>
        <taxon>Pterygota</taxon>
        <taxon>Neoptera</taxon>
        <taxon>Polyneoptera</taxon>
        <taxon>Dictyoptera</taxon>
        <taxon>Blattodea</taxon>
        <taxon>Blattoidea</taxon>
        <taxon>Blattidae</taxon>
        <taxon>Blattinae</taxon>
        <taxon>Periplaneta</taxon>
    </lineage>
</organism>
<evidence type="ECO:0000313" key="1">
    <source>
        <dbReference type="EMBL" id="KAJ4447864.1"/>
    </source>
</evidence>
<dbReference type="Proteomes" id="UP001148838">
    <property type="component" value="Unassembled WGS sequence"/>
</dbReference>
<keyword evidence="2" id="KW-1185">Reference proteome</keyword>
<gene>
    <name evidence="1" type="ORF">ANN_09873</name>
</gene>